<dbReference type="KEGG" id="skr:BRX40_13820"/>
<name>A0A1L6JBP7_9SPHN</name>
<reference evidence="4" key="2">
    <citation type="submission" date="2016-12" db="EMBL/GenBank/DDBJ databases">
        <title>Whole genome sequencing of Sphingomonas sp. ABOJV.</title>
        <authorList>
            <person name="Conlan S."/>
            <person name="Thomas P.J."/>
            <person name="Mullikin J."/>
            <person name="Palmore T.N."/>
            <person name="Frank K.M."/>
            <person name="Segre J.A."/>
        </authorList>
    </citation>
    <scope>NUCLEOTIDE SEQUENCE [LARGE SCALE GENOMIC DNA]</scope>
    <source>
        <strain evidence="4">ABOJV</strain>
    </source>
</reference>
<sequence length="185" mass="20401">MRSRIDGLGAALSMFDALPDAAREELAVEIGIISREISAAQKADVPKRTGATQAALTFQLQLEQLRARVGLLKGSTSRGSRNNFVGRMIEHGRSAQTVLVTRRVKRRRISGNGTESKREVRYLGPKKRRRPGSSPNRGTFVGDPYKLRVKAKAPRPFVAQPMLQDAAQLHLSEYASRLLARVGAR</sequence>
<keyword evidence="4" id="KW-1185">Reference proteome</keyword>
<dbReference type="EMBL" id="QQWO01000009">
    <property type="protein sequence ID" value="RSV02564.1"/>
    <property type="molecule type" value="Genomic_DNA"/>
</dbReference>
<dbReference type="Proteomes" id="UP000185161">
    <property type="component" value="Chromosome"/>
</dbReference>
<reference evidence="3 5" key="3">
    <citation type="submission" date="2018-07" db="EMBL/GenBank/DDBJ databases">
        <title>Genomic and Epidemiologic Investigation of an Indolent Hospital Outbreak.</title>
        <authorList>
            <person name="Johnson R.C."/>
            <person name="Deming C."/>
            <person name="Conlan S."/>
            <person name="Zellmer C.J."/>
            <person name="Michelin A.V."/>
            <person name="Lee-Lin S."/>
            <person name="Thomas P.J."/>
            <person name="Park M."/>
            <person name="Weingarten R.A."/>
            <person name="Less J."/>
            <person name="Dekker J.P."/>
            <person name="Frank K.M."/>
            <person name="Musser K.A."/>
            <person name="Mcquiston J.R."/>
            <person name="Henderson D.K."/>
            <person name="Lau A.F."/>
            <person name="Palmore T.N."/>
            <person name="Segre J.A."/>
        </authorList>
    </citation>
    <scope>NUCLEOTIDE SEQUENCE [LARGE SCALE GENOMIC DNA]</scope>
    <source>
        <strain evidence="3 5">SK-NIH.Env10_0317</strain>
    </source>
</reference>
<evidence type="ECO:0000313" key="4">
    <source>
        <dbReference type="Proteomes" id="UP000185161"/>
    </source>
</evidence>
<dbReference type="STRING" id="93064.BRX40_13820"/>
<evidence type="ECO:0000313" key="5">
    <source>
        <dbReference type="Proteomes" id="UP000286681"/>
    </source>
</evidence>
<organism evidence="2 4">
    <name type="scientific">Sphingomonas koreensis</name>
    <dbReference type="NCBI Taxonomy" id="93064"/>
    <lineage>
        <taxon>Bacteria</taxon>
        <taxon>Pseudomonadati</taxon>
        <taxon>Pseudomonadota</taxon>
        <taxon>Alphaproteobacteria</taxon>
        <taxon>Sphingomonadales</taxon>
        <taxon>Sphingomonadaceae</taxon>
        <taxon>Sphingomonas</taxon>
    </lineage>
</organism>
<gene>
    <name evidence="2" type="ORF">BRX40_13820</name>
    <name evidence="3" type="ORF">CA257_11725</name>
</gene>
<evidence type="ECO:0008006" key="6">
    <source>
        <dbReference type="Google" id="ProtNLM"/>
    </source>
</evidence>
<dbReference type="RefSeq" id="WP_075151999.1">
    <property type="nucleotide sequence ID" value="NZ_QLJD01000001.1"/>
</dbReference>
<dbReference type="AlphaFoldDB" id="A0A1L6JBP7"/>
<feature type="region of interest" description="Disordered" evidence="1">
    <location>
        <begin position="108"/>
        <end position="142"/>
    </location>
</feature>
<dbReference type="EMBL" id="CP018820">
    <property type="protein sequence ID" value="APR53361.1"/>
    <property type="molecule type" value="Genomic_DNA"/>
</dbReference>
<protein>
    <recommendedName>
        <fullName evidence="6">Phage virion morphogenesis protein</fullName>
    </recommendedName>
</protein>
<evidence type="ECO:0000256" key="1">
    <source>
        <dbReference type="SAM" id="MobiDB-lite"/>
    </source>
</evidence>
<dbReference type="Proteomes" id="UP000286681">
    <property type="component" value="Unassembled WGS sequence"/>
</dbReference>
<reference evidence="2" key="1">
    <citation type="submission" date="2016-12" db="EMBL/GenBank/DDBJ databases">
        <title>Whole genome sequencing of Sphingomonas koreensis.</title>
        <authorList>
            <person name="Conlan S."/>
            <person name="Thomas P.J."/>
            <person name="Mullikin J."/>
            <person name="Palmore T.N."/>
            <person name="Frank K.M."/>
            <person name="Segre J.A."/>
        </authorList>
    </citation>
    <scope>NUCLEOTIDE SEQUENCE</scope>
    <source>
        <strain evidence="2">ABOJV</strain>
    </source>
</reference>
<evidence type="ECO:0000313" key="3">
    <source>
        <dbReference type="EMBL" id="RSV02564.1"/>
    </source>
</evidence>
<proteinExistence type="predicted"/>
<dbReference type="OrthoDB" id="7582630at2"/>
<evidence type="ECO:0000313" key="2">
    <source>
        <dbReference type="EMBL" id="APR53361.1"/>
    </source>
</evidence>
<accession>A0A1L6JBP7</accession>